<dbReference type="InterPro" id="IPR053016">
    <property type="entry name" value="CTF18-RFC_complex"/>
</dbReference>
<keyword evidence="2" id="KW-0539">Nucleus</keyword>
<name>A0A445F1U9_GLYSO</name>
<proteinExistence type="predicted"/>
<evidence type="ECO:0000256" key="2">
    <source>
        <dbReference type="ARBA" id="ARBA00023242"/>
    </source>
</evidence>
<evidence type="ECO:0000256" key="1">
    <source>
        <dbReference type="ARBA" id="ARBA00004123"/>
    </source>
</evidence>
<comment type="caution">
    <text evidence="4">The sequence shown here is derived from an EMBL/GenBank/DDBJ whole genome shotgun (WGS) entry which is preliminary data.</text>
</comment>
<dbReference type="GO" id="GO:0005634">
    <property type="term" value="C:nucleus"/>
    <property type="evidence" value="ECO:0007669"/>
    <property type="project" value="UniProtKB-SubCell"/>
</dbReference>
<evidence type="ECO:0000313" key="5">
    <source>
        <dbReference type="Proteomes" id="UP000289340"/>
    </source>
</evidence>
<keyword evidence="5" id="KW-1185">Reference proteome</keyword>
<protein>
    <submittedName>
        <fullName evidence="4">Uncharacterized protein</fullName>
    </submittedName>
</protein>
<feature type="region of interest" description="Disordered" evidence="3">
    <location>
        <begin position="1"/>
        <end position="40"/>
    </location>
</feature>
<dbReference type="AlphaFoldDB" id="A0A445F1U9"/>
<accession>A0A445F1U9</accession>
<evidence type="ECO:0000313" key="4">
    <source>
        <dbReference type="EMBL" id="RZB42821.1"/>
    </source>
</evidence>
<feature type="non-terminal residue" evidence="4">
    <location>
        <position position="1"/>
    </location>
</feature>
<dbReference type="Proteomes" id="UP000289340">
    <property type="component" value="Chromosome 20"/>
</dbReference>
<dbReference type="EMBL" id="QZWG01000020">
    <property type="protein sequence ID" value="RZB42821.1"/>
    <property type="molecule type" value="Genomic_DNA"/>
</dbReference>
<gene>
    <name evidence="4" type="ORF">D0Y65_053421</name>
</gene>
<organism evidence="4 5">
    <name type="scientific">Glycine soja</name>
    <name type="common">Wild soybean</name>
    <dbReference type="NCBI Taxonomy" id="3848"/>
    <lineage>
        <taxon>Eukaryota</taxon>
        <taxon>Viridiplantae</taxon>
        <taxon>Streptophyta</taxon>
        <taxon>Embryophyta</taxon>
        <taxon>Tracheophyta</taxon>
        <taxon>Spermatophyta</taxon>
        <taxon>Magnoliopsida</taxon>
        <taxon>eudicotyledons</taxon>
        <taxon>Gunneridae</taxon>
        <taxon>Pentapetalae</taxon>
        <taxon>rosids</taxon>
        <taxon>fabids</taxon>
        <taxon>Fabales</taxon>
        <taxon>Fabaceae</taxon>
        <taxon>Papilionoideae</taxon>
        <taxon>50 kb inversion clade</taxon>
        <taxon>NPAAA clade</taxon>
        <taxon>indigoferoid/millettioid clade</taxon>
        <taxon>Phaseoleae</taxon>
        <taxon>Glycine</taxon>
        <taxon>Glycine subgen. Soja</taxon>
    </lineage>
</organism>
<comment type="subcellular location">
    <subcellularLocation>
        <location evidence="1">Nucleus</location>
    </subcellularLocation>
</comment>
<dbReference type="PANTHER" id="PTHR46765:SF1">
    <property type="entry name" value="P-LOOP CONTAINING NUCLEOSIDE TRIPHOSPHATE HYDROLASES SUPERFAMILY PROTEIN"/>
    <property type="match status" value="1"/>
</dbReference>
<evidence type="ECO:0000256" key="3">
    <source>
        <dbReference type="SAM" id="MobiDB-lite"/>
    </source>
</evidence>
<reference evidence="4 5" key="1">
    <citation type="submission" date="2018-09" db="EMBL/GenBank/DDBJ databases">
        <title>A high-quality reference genome of wild soybean provides a powerful tool to mine soybean genomes.</title>
        <authorList>
            <person name="Xie M."/>
            <person name="Chung C.Y.L."/>
            <person name="Li M.-W."/>
            <person name="Wong F.-L."/>
            <person name="Chan T.-F."/>
            <person name="Lam H.-M."/>
        </authorList>
    </citation>
    <scope>NUCLEOTIDE SEQUENCE [LARGE SCALE GENOMIC DNA]</scope>
    <source>
        <strain evidence="5">cv. W05</strain>
        <tissue evidence="4">Hypocotyl of etiolated seedlings</tissue>
    </source>
</reference>
<sequence>SSNLEYQPFGSHGGFNRGRSGHIEGNSIARGGRIYSTREEQKRRKENLMEASPLNLTPNTPLFQTGRPYFTILLISPSFFHISLHGNMGMLMCSGDSKLILDGIHENLLQLNYHDPVMQKIVKCFNNLGVYDLMHQYIMHTQQMPLYDILPQTQRCEVADGLALSLVPPISDFINFKDYTSNHYMLSIAMKQVLVHEVEKHKILQVVNDKVGAFTNMEGMKLLRLELTTSH</sequence>
<dbReference type="PANTHER" id="PTHR46765">
    <property type="entry name" value="P-LOOP CONTAINING NUCLEOSIDE TRIPHOSPHATE HYDROLASES SUPERFAMILY PROTEIN"/>
    <property type="match status" value="1"/>
</dbReference>